<evidence type="ECO:0000256" key="3">
    <source>
        <dbReference type="ARBA" id="ARBA00022603"/>
    </source>
</evidence>
<dbReference type="SUPFAM" id="SSF53335">
    <property type="entry name" value="S-adenosyl-L-methionine-dependent methyltransferases"/>
    <property type="match status" value="1"/>
</dbReference>
<dbReference type="Gene3D" id="3.40.50.150">
    <property type="entry name" value="Vaccinia Virus protein VP39"/>
    <property type="match status" value="1"/>
</dbReference>
<evidence type="ECO:0000259" key="6">
    <source>
        <dbReference type="Pfam" id="PF00590"/>
    </source>
</evidence>
<dbReference type="InterPro" id="IPR014008">
    <property type="entry name" value="Cbl_synth_MTase_CbiT"/>
</dbReference>
<dbReference type="InterPro" id="IPR029063">
    <property type="entry name" value="SAM-dependent_MTases_sf"/>
</dbReference>
<proteinExistence type="predicted"/>
<dbReference type="SUPFAM" id="SSF53790">
    <property type="entry name" value="Tetrapyrrole methylase"/>
    <property type="match status" value="1"/>
</dbReference>
<keyword evidence="9" id="KW-1185">Reference proteome</keyword>
<comment type="pathway">
    <text evidence="1">Cofactor biosynthesis; adenosylcobalamin biosynthesis.</text>
</comment>
<keyword evidence="3" id="KW-0489">Methyltransferase</keyword>
<evidence type="ECO:0000256" key="5">
    <source>
        <dbReference type="ARBA" id="ARBA00022691"/>
    </source>
</evidence>
<accession>A0ABY5ZB40</accession>
<keyword evidence="2" id="KW-0169">Cobalamin biosynthesis</keyword>
<dbReference type="InterPro" id="IPR002750">
    <property type="entry name" value="CobE/GbiG_C"/>
</dbReference>
<dbReference type="CDD" id="cd11644">
    <property type="entry name" value="Precorrin-6Y-MT"/>
    <property type="match status" value="1"/>
</dbReference>
<evidence type="ECO:0000256" key="1">
    <source>
        <dbReference type="ARBA" id="ARBA00004953"/>
    </source>
</evidence>
<dbReference type="Gene3D" id="3.30.950.10">
    <property type="entry name" value="Methyltransferase, Cobalt-precorrin-4 Transmethylase, Domain 2"/>
    <property type="match status" value="1"/>
</dbReference>
<name>A0ABY5ZB40_9ACTN</name>
<keyword evidence="5" id="KW-0949">S-adenosyl-L-methionine</keyword>
<dbReference type="PANTHER" id="PTHR43182">
    <property type="entry name" value="COBALT-PRECORRIN-6B C(15)-METHYLTRANSFERASE (DECARBOXYLATING)"/>
    <property type="match status" value="1"/>
</dbReference>
<dbReference type="SUPFAM" id="SSF159664">
    <property type="entry name" value="CobE/GbiG C-terminal domain-like"/>
    <property type="match status" value="1"/>
</dbReference>
<feature type="domain" description="CobE/GbiG C-terminal" evidence="7">
    <location>
        <begin position="3"/>
        <end position="118"/>
    </location>
</feature>
<organism evidence="8 9">
    <name type="scientific">Dactylosporangium roseum</name>
    <dbReference type="NCBI Taxonomy" id="47989"/>
    <lineage>
        <taxon>Bacteria</taxon>
        <taxon>Bacillati</taxon>
        <taxon>Actinomycetota</taxon>
        <taxon>Actinomycetes</taxon>
        <taxon>Micromonosporales</taxon>
        <taxon>Micromonosporaceae</taxon>
        <taxon>Dactylosporangium</taxon>
    </lineage>
</organism>
<dbReference type="InterPro" id="IPR012818">
    <property type="entry name" value="CbiE"/>
</dbReference>
<keyword evidence="4" id="KW-0808">Transferase</keyword>
<protein>
    <submittedName>
        <fullName evidence="8">Precorrin-6y C5,15-methyltransferase (Decarboxylating) subunit CbiE</fullName>
    </submittedName>
</protein>
<gene>
    <name evidence="8" type="primary">cbiE</name>
    <name evidence="8" type="ORF">Drose_11605</name>
</gene>
<dbReference type="InterPro" id="IPR014777">
    <property type="entry name" value="4pyrrole_Mease_sub1"/>
</dbReference>
<dbReference type="Gene3D" id="3.40.1010.10">
    <property type="entry name" value="Cobalt-precorrin-4 Transmethylase, Domain 1"/>
    <property type="match status" value="1"/>
</dbReference>
<evidence type="ECO:0000313" key="8">
    <source>
        <dbReference type="EMBL" id="UWZ38806.1"/>
    </source>
</evidence>
<dbReference type="InterPro" id="IPR050714">
    <property type="entry name" value="Cobalamin_biosynth_MTase"/>
</dbReference>
<dbReference type="NCBIfam" id="TIGR02469">
    <property type="entry name" value="CbiT"/>
    <property type="match status" value="1"/>
</dbReference>
<sequence length="515" mass="52456">MRLTVGIGARPATGVDELDALVRESLPGPGDLAEVTTVSTVDERAAVAGELAARHGWDVVTFPARRLAEVRVPSPSARVAAALGTGSVAEAAALLATPGPAVLLSPKRASGGATVAVAAAAPPVTVVGIGADGFTGLTDAARAAVDSADVVLGGRRQLELVPGLRHRGTVWPSPLVPALPRLLAGVHGRAVCVLASGDPMHYGIGSTLVRLLGARNVRVLTHPSSVSLACARLGWAVDDVSVVSAVGRSVDALRRVLHDGRRVLVLSSGAGTPAEVWKILEDSGFADSEVTILESLGGPDERIHHDPGAAGPLTVVAVACRGAAGVPLVPGLDDSTYDSDGQLTKREIRAVTLARLGPRPGELLWDVGAGSGSIAIEWLRVHPSCRAVAVEQSAERAGRIAGNAARLGVPGLSVVVGAAPAALDGLDPSDATPDAVFVGGGFTAPGVFDRCWAALRPGGRLVVNAVTVESERLVAELHAAHGGELTRIAVNRAAPVGGFLGWRPMLPVTQWVVSR</sequence>
<evidence type="ECO:0000256" key="2">
    <source>
        <dbReference type="ARBA" id="ARBA00022573"/>
    </source>
</evidence>
<reference evidence="8" key="1">
    <citation type="submission" date="2021-04" db="EMBL/GenBank/DDBJ databases">
        <title>Biosynthetic gene clusters of Dactylosporangioum roseum.</title>
        <authorList>
            <person name="Hartkoorn R.C."/>
            <person name="Beaudoing E."/>
            <person name="Hot D."/>
            <person name="Moureu S."/>
        </authorList>
    </citation>
    <scope>NUCLEOTIDE SEQUENCE</scope>
    <source>
        <strain evidence="8">NRRL B-16295</strain>
    </source>
</reference>
<dbReference type="PANTHER" id="PTHR43182:SF1">
    <property type="entry name" value="COBALT-PRECORRIN-7 C(5)-METHYLTRANSFERASE"/>
    <property type="match status" value="1"/>
</dbReference>
<dbReference type="EMBL" id="CP073721">
    <property type="protein sequence ID" value="UWZ38806.1"/>
    <property type="molecule type" value="Genomic_DNA"/>
</dbReference>
<dbReference type="CDD" id="cd02440">
    <property type="entry name" value="AdoMet_MTases"/>
    <property type="match status" value="1"/>
</dbReference>
<evidence type="ECO:0000313" key="9">
    <source>
        <dbReference type="Proteomes" id="UP001058271"/>
    </source>
</evidence>
<dbReference type="InterPro" id="IPR036518">
    <property type="entry name" value="CobE/GbiG_C_sf"/>
</dbReference>
<dbReference type="InterPro" id="IPR035996">
    <property type="entry name" value="4pyrrol_Methylase_sf"/>
</dbReference>
<dbReference type="InterPro" id="IPR000878">
    <property type="entry name" value="4pyrrol_Mease"/>
</dbReference>
<dbReference type="Pfam" id="PF00590">
    <property type="entry name" value="TP_methylase"/>
    <property type="match status" value="1"/>
</dbReference>
<evidence type="ECO:0000259" key="7">
    <source>
        <dbReference type="Pfam" id="PF01890"/>
    </source>
</evidence>
<dbReference type="Proteomes" id="UP001058271">
    <property type="component" value="Chromosome"/>
</dbReference>
<feature type="domain" description="Tetrapyrrole methylase" evidence="6">
    <location>
        <begin position="124"/>
        <end position="306"/>
    </location>
</feature>
<dbReference type="InterPro" id="IPR014776">
    <property type="entry name" value="4pyrrole_Mease_sub2"/>
</dbReference>
<dbReference type="Pfam" id="PF01890">
    <property type="entry name" value="CbiG_C"/>
    <property type="match status" value="1"/>
</dbReference>
<evidence type="ECO:0000256" key="4">
    <source>
        <dbReference type="ARBA" id="ARBA00022679"/>
    </source>
</evidence>
<dbReference type="RefSeq" id="WP_313900015.1">
    <property type="nucleotide sequence ID" value="NZ_BAAABS010000050.1"/>
</dbReference>
<dbReference type="NCBIfam" id="TIGR02467">
    <property type="entry name" value="CbiE"/>
    <property type="match status" value="1"/>
</dbReference>
<dbReference type="Gene3D" id="3.30.420.180">
    <property type="entry name" value="CobE/GbiG C-terminal domain"/>
    <property type="match status" value="1"/>
</dbReference>